<evidence type="ECO:0000256" key="2">
    <source>
        <dbReference type="ARBA" id="ARBA00022475"/>
    </source>
</evidence>
<dbReference type="AlphaFoldDB" id="A0A939ELB2"/>
<evidence type="ECO:0000256" key="11">
    <source>
        <dbReference type="ARBA" id="ARBA00035585"/>
    </source>
</evidence>
<keyword evidence="7 12" id="KW-0406">Ion transport</keyword>
<evidence type="ECO:0000256" key="9">
    <source>
        <dbReference type="ARBA" id="ARBA00023303"/>
    </source>
</evidence>
<keyword evidence="6 12" id="KW-0915">Sodium</keyword>
<comment type="caution">
    <text evidence="13">The sequence shown here is derived from an EMBL/GenBank/DDBJ whole genome shotgun (WGS) entry which is preliminary data.</text>
</comment>
<comment type="function">
    <text evidence="12">Fluoride-specific ion channel. Important for reducing fluoride concentration in the cell, thus reducing its toxicity.</text>
</comment>
<dbReference type="PANTHER" id="PTHR28259:SF1">
    <property type="entry name" value="FLUORIDE EXPORT PROTEIN 1-RELATED"/>
    <property type="match status" value="1"/>
</dbReference>
<feature type="binding site" evidence="12">
    <location>
        <position position="76"/>
    </location>
    <ligand>
        <name>Na(+)</name>
        <dbReference type="ChEBI" id="CHEBI:29101"/>
        <note>structural</note>
    </ligand>
</feature>
<comment type="similarity">
    <text evidence="10 12">Belongs to the fluoride channel Fluc/FEX (TC 1.A.43) family.</text>
</comment>
<keyword evidence="2 12" id="KW-1003">Cell membrane</keyword>
<keyword evidence="9 12" id="KW-0407">Ion channel</keyword>
<keyword evidence="12" id="KW-0479">Metal-binding</keyword>
<feature type="binding site" evidence="12">
    <location>
        <position position="79"/>
    </location>
    <ligand>
        <name>Na(+)</name>
        <dbReference type="ChEBI" id="CHEBI:29101"/>
        <note>structural</note>
    </ligand>
</feature>
<evidence type="ECO:0000256" key="10">
    <source>
        <dbReference type="ARBA" id="ARBA00035120"/>
    </source>
</evidence>
<keyword evidence="3" id="KW-0997">Cell inner membrane</keyword>
<evidence type="ECO:0000256" key="12">
    <source>
        <dbReference type="HAMAP-Rule" id="MF_00454"/>
    </source>
</evidence>
<comment type="activity regulation">
    <text evidence="12">Na(+) is not transported, but it plays an essential structural role and its presence is essential for fluoride channel function.</text>
</comment>
<dbReference type="GO" id="GO:0046872">
    <property type="term" value="F:metal ion binding"/>
    <property type="evidence" value="ECO:0007669"/>
    <property type="project" value="UniProtKB-KW"/>
</dbReference>
<name>A0A939ELB2_9HYPH</name>
<gene>
    <name evidence="12 13" type="primary">crcB</name>
    <name evidence="12" type="synonym">fluC</name>
    <name evidence="13" type="ORF">J0X15_06185</name>
</gene>
<keyword evidence="4 12" id="KW-0812">Transmembrane</keyword>
<dbReference type="GO" id="GO:0062054">
    <property type="term" value="F:fluoride channel activity"/>
    <property type="evidence" value="ECO:0007669"/>
    <property type="project" value="UniProtKB-UniRule"/>
</dbReference>
<evidence type="ECO:0000256" key="1">
    <source>
        <dbReference type="ARBA" id="ARBA00004651"/>
    </source>
</evidence>
<evidence type="ECO:0000256" key="3">
    <source>
        <dbReference type="ARBA" id="ARBA00022519"/>
    </source>
</evidence>
<evidence type="ECO:0000256" key="4">
    <source>
        <dbReference type="ARBA" id="ARBA00022692"/>
    </source>
</evidence>
<accession>A0A939ELB2</accession>
<dbReference type="NCBIfam" id="NF010791">
    <property type="entry name" value="PRK14195.1"/>
    <property type="match status" value="1"/>
</dbReference>
<keyword evidence="5 12" id="KW-1133">Transmembrane helix</keyword>
<comment type="catalytic activity">
    <reaction evidence="11">
        <text>fluoride(in) = fluoride(out)</text>
        <dbReference type="Rhea" id="RHEA:76159"/>
        <dbReference type="ChEBI" id="CHEBI:17051"/>
    </reaction>
    <physiologicalReaction direction="left-to-right" evidence="11">
        <dbReference type="Rhea" id="RHEA:76160"/>
    </physiologicalReaction>
</comment>
<reference evidence="13" key="1">
    <citation type="submission" date="2021-03" db="EMBL/GenBank/DDBJ databases">
        <title>Roseibium sp. CAU 1637 isolated from Incheon.</title>
        <authorList>
            <person name="Kim W."/>
        </authorList>
    </citation>
    <scope>NUCLEOTIDE SEQUENCE</scope>
    <source>
        <strain evidence="13">CAU 1637</strain>
    </source>
</reference>
<dbReference type="NCBIfam" id="TIGR00494">
    <property type="entry name" value="crcB"/>
    <property type="match status" value="1"/>
</dbReference>
<evidence type="ECO:0000313" key="13">
    <source>
        <dbReference type="EMBL" id="MBO0344800.1"/>
    </source>
</evidence>
<sequence>MKHLLLVMLGGGIGAGGRHLFGLVALRLLGGGFPFGTLGVNVVGSLVMGLFIGWMAKTDMGGLQDLRYFFATGLLGGFTTFSSFSLDTVFLWERGDTVLALAYVALSVALSIAAVFAGLMLMRQILS</sequence>
<feature type="transmembrane region" description="Helical" evidence="12">
    <location>
        <begin position="33"/>
        <end position="56"/>
    </location>
</feature>
<evidence type="ECO:0000256" key="6">
    <source>
        <dbReference type="ARBA" id="ARBA00023053"/>
    </source>
</evidence>
<dbReference type="GO" id="GO:0005886">
    <property type="term" value="C:plasma membrane"/>
    <property type="evidence" value="ECO:0007669"/>
    <property type="project" value="UniProtKB-SubCell"/>
</dbReference>
<evidence type="ECO:0000256" key="5">
    <source>
        <dbReference type="ARBA" id="ARBA00022989"/>
    </source>
</evidence>
<dbReference type="EMBL" id="JAFLNF010000002">
    <property type="protein sequence ID" value="MBO0344800.1"/>
    <property type="molecule type" value="Genomic_DNA"/>
</dbReference>
<feature type="transmembrane region" description="Helical" evidence="12">
    <location>
        <begin position="68"/>
        <end position="92"/>
    </location>
</feature>
<protein>
    <recommendedName>
        <fullName evidence="12">Fluoride-specific ion channel FluC</fullName>
    </recommendedName>
</protein>
<dbReference type="Proteomes" id="UP000664779">
    <property type="component" value="Unassembled WGS sequence"/>
</dbReference>
<dbReference type="HAMAP" id="MF_00454">
    <property type="entry name" value="FluC"/>
    <property type="match status" value="1"/>
</dbReference>
<keyword evidence="12" id="KW-0813">Transport</keyword>
<feature type="transmembrane region" description="Helical" evidence="12">
    <location>
        <begin position="98"/>
        <end position="122"/>
    </location>
</feature>
<dbReference type="PANTHER" id="PTHR28259">
    <property type="entry name" value="FLUORIDE EXPORT PROTEIN 1-RELATED"/>
    <property type="match status" value="1"/>
</dbReference>
<evidence type="ECO:0000313" key="14">
    <source>
        <dbReference type="Proteomes" id="UP000664779"/>
    </source>
</evidence>
<dbReference type="GO" id="GO:0140114">
    <property type="term" value="P:cellular detoxification of fluoride"/>
    <property type="evidence" value="ECO:0007669"/>
    <property type="project" value="UniProtKB-UniRule"/>
</dbReference>
<keyword evidence="14" id="KW-1185">Reference proteome</keyword>
<dbReference type="Pfam" id="PF02537">
    <property type="entry name" value="CRCB"/>
    <property type="match status" value="1"/>
</dbReference>
<proteinExistence type="inferred from homology"/>
<evidence type="ECO:0000256" key="8">
    <source>
        <dbReference type="ARBA" id="ARBA00023136"/>
    </source>
</evidence>
<dbReference type="InterPro" id="IPR003691">
    <property type="entry name" value="FluC"/>
</dbReference>
<organism evidence="13 14">
    <name type="scientific">Roseibium limicola</name>
    <dbReference type="NCBI Taxonomy" id="2816037"/>
    <lineage>
        <taxon>Bacteria</taxon>
        <taxon>Pseudomonadati</taxon>
        <taxon>Pseudomonadota</taxon>
        <taxon>Alphaproteobacteria</taxon>
        <taxon>Hyphomicrobiales</taxon>
        <taxon>Stappiaceae</taxon>
        <taxon>Roseibium</taxon>
    </lineage>
</organism>
<keyword evidence="8 12" id="KW-0472">Membrane</keyword>
<evidence type="ECO:0000256" key="7">
    <source>
        <dbReference type="ARBA" id="ARBA00023065"/>
    </source>
</evidence>
<comment type="subcellular location">
    <subcellularLocation>
        <location evidence="1 12">Cell membrane</location>
        <topology evidence="1 12">Multi-pass membrane protein</topology>
    </subcellularLocation>
</comment>
<dbReference type="RefSeq" id="WP_206938967.1">
    <property type="nucleotide sequence ID" value="NZ_JAFLNF010000002.1"/>
</dbReference>